<reference evidence="1 2" key="1">
    <citation type="submission" date="2018-03" db="EMBL/GenBank/DDBJ databases">
        <title>Genomic Encyclopedia of Type Strains, Phase III (KMG-III): the genomes of soil and plant-associated and newly described type strains.</title>
        <authorList>
            <person name="Whitman W."/>
        </authorList>
    </citation>
    <scope>NUCLEOTIDE SEQUENCE [LARGE SCALE GENOMIC DNA]</scope>
    <source>
        <strain evidence="1 2">CGMCC 1.12152</strain>
    </source>
</reference>
<proteinExistence type="predicted"/>
<keyword evidence="2" id="KW-1185">Reference proteome</keyword>
<organism evidence="1 2">
    <name type="scientific">Vreelandella songnenensis</name>
    <dbReference type="NCBI Taxonomy" id="1176243"/>
    <lineage>
        <taxon>Bacteria</taxon>
        <taxon>Pseudomonadati</taxon>
        <taxon>Pseudomonadota</taxon>
        <taxon>Gammaproteobacteria</taxon>
        <taxon>Oceanospirillales</taxon>
        <taxon>Halomonadaceae</taxon>
        <taxon>Vreelandella</taxon>
    </lineage>
</organism>
<evidence type="ECO:0000313" key="1">
    <source>
        <dbReference type="EMBL" id="PRY62752.1"/>
    </source>
</evidence>
<dbReference type="EMBL" id="PVTK01000010">
    <property type="protein sequence ID" value="PRY62752.1"/>
    <property type="molecule type" value="Genomic_DNA"/>
</dbReference>
<dbReference type="GO" id="GO:0003676">
    <property type="term" value="F:nucleic acid binding"/>
    <property type="evidence" value="ECO:0007669"/>
    <property type="project" value="InterPro"/>
</dbReference>
<protein>
    <recommendedName>
        <fullName evidence="3">DUF91 domain-containing protein</fullName>
    </recommendedName>
</protein>
<dbReference type="Gene3D" id="3.40.1350.10">
    <property type="match status" value="1"/>
</dbReference>
<comment type="caution">
    <text evidence="1">The sequence shown here is derived from an EMBL/GenBank/DDBJ whole genome shotgun (WGS) entry which is preliminary data.</text>
</comment>
<name>A0A2T0UXW0_9GAMM</name>
<evidence type="ECO:0008006" key="3">
    <source>
        <dbReference type="Google" id="ProtNLM"/>
    </source>
</evidence>
<evidence type="ECO:0000313" key="2">
    <source>
        <dbReference type="Proteomes" id="UP000237647"/>
    </source>
</evidence>
<gene>
    <name evidence="1" type="ORF">B0H98_11039</name>
</gene>
<accession>A0A2T0UXW0</accession>
<dbReference type="Proteomes" id="UP000237647">
    <property type="component" value="Unassembled WGS sequence"/>
</dbReference>
<dbReference type="AlphaFoldDB" id="A0A2T0UXW0"/>
<sequence>MFLNTILLHLIGWQITMAIEQGIWKLASTPGALPQKLRPAGLADESLLEEQIMQDVSILNRDWLLIGRQVRTGFDKLIDLLAVDANGTVIVIELKRDKTPRDVVAQAIDYASWVVTLADYQLIDIYQQFAERFRRSHVTLGEAFEAKFGIALDGVTLNESHQLVVVATQLDASSERIINYLNEHAQLSINAMFFSAFEDNGNRYLSRAWMIDPDEPPKPVARKANKEPWNGEFYASFGDDRPWELARRLGFIAGGGATWYSKTLAMLSEGDRVWVNIPKTGYVGVGEVVGERSRATEYQFETESGPKTLSDIALPDDYPHLYREPNGEEDNAEYLVPVRWLYTVERAQAFSEVGLFGNQNTVCKPTAPKWSHTVDRLKQVWQLGPADRAHSTL</sequence>
<dbReference type="InterPro" id="IPR011856">
    <property type="entry name" value="tRNA_endonuc-like_dom_sf"/>
</dbReference>